<reference evidence="2 3" key="1">
    <citation type="journal article" date="2016" name="Mol. Biol. Evol.">
        <title>Comparative Genomics of Early-Diverging Mushroom-Forming Fungi Provides Insights into the Origins of Lignocellulose Decay Capabilities.</title>
        <authorList>
            <person name="Nagy L.G."/>
            <person name="Riley R."/>
            <person name="Tritt A."/>
            <person name="Adam C."/>
            <person name="Daum C."/>
            <person name="Floudas D."/>
            <person name="Sun H."/>
            <person name="Yadav J.S."/>
            <person name="Pangilinan J."/>
            <person name="Larsson K.H."/>
            <person name="Matsuura K."/>
            <person name="Barry K."/>
            <person name="Labutti K."/>
            <person name="Kuo R."/>
            <person name="Ohm R.A."/>
            <person name="Bhattacharya S.S."/>
            <person name="Shirouzu T."/>
            <person name="Yoshinaga Y."/>
            <person name="Martin F.M."/>
            <person name="Grigoriev I.V."/>
            <person name="Hibbett D.S."/>
        </authorList>
    </citation>
    <scope>NUCLEOTIDE SEQUENCE [LARGE SCALE GENOMIC DNA]</scope>
    <source>
        <strain evidence="2 3">93-53</strain>
    </source>
</reference>
<organism evidence="2 3">
    <name type="scientific">Laetiporus sulphureus 93-53</name>
    <dbReference type="NCBI Taxonomy" id="1314785"/>
    <lineage>
        <taxon>Eukaryota</taxon>
        <taxon>Fungi</taxon>
        <taxon>Dikarya</taxon>
        <taxon>Basidiomycota</taxon>
        <taxon>Agaricomycotina</taxon>
        <taxon>Agaricomycetes</taxon>
        <taxon>Polyporales</taxon>
        <taxon>Laetiporus</taxon>
    </lineage>
</organism>
<feature type="region of interest" description="Disordered" evidence="1">
    <location>
        <begin position="112"/>
        <end position="131"/>
    </location>
</feature>
<dbReference type="InParanoid" id="A0A165GW06"/>
<dbReference type="EMBL" id="KV427608">
    <property type="protein sequence ID" value="KZT10901.1"/>
    <property type="molecule type" value="Genomic_DNA"/>
</dbReference>
<accession>A0A165GW06</accession>
<dbReference type="RefSeq" id="XP_040768641.1">
    <property type="nucleotide sequence ID" value="XM_040902143.1"/>
</dbReference>
<sequence>MQNWAMAMILTHKVSCHPDIENTTVRRFGTSRKRVLWRSRDARAQPEHEFRNETYKGLLRSNTKPEATISELQRDFRRKTVAHHVCDCPRFGRRPWHAISTLEGHVRNEIPSSTAKQGTIHCPRYSRHPSR</sequence>
<evidence type="ECO:0000313" key="3">
    <source>
        <dbReference type="Proteomes" id="UP000076871"/>
    </source>
</evidence>
<dbReference type="AlphaFoldDB" id="A0A165GW06"/>
<protein>
    <submittedName>
        <fullName evidence="2">Uncharacterized protein</fullName>
    </submittedName>
</protein>
<evidence type="ECO:0000313" key="2">
    <source>
        <dbReference type="EMBL" id="KZT10901.1"/>
    </source>
</evidence>
<proteinExistence type="predicted"/>
<evidence type="ECO:0000256" key="1">
    <source>
        <dbReference type="SAM" id="MobiDB-lite"/>
    </source>
</evidence>
<keyword evidence="3" id="KW-1185">Reference proteome</keyword>
<dbReference type="GeneID" id="63819174"/>
<dbReference type="Proteomes" id="UP000076871">
    <property type="component" value="Unassembled WGS sequence"/>
</dbReference>
<gene>
    <name evidence="2" type="ORF">LAESUDRAFT_354360</name>
</gene>
<name>A0A165GW06_9APHY</name>